<comment type="caution">
    <text evidence="6">The sequence shown here is derived from an EMBL/GenBank/DDBJ whole genome shotgun (WGS) entry which is preliminary data.</text>
</comment>
<dbReference type="RefSeq" id="WP_058525314.1">
    <property type="nucleotide sequence ID" value="NZ_CAAAHY010000004.1"/>
</dbReference>
<keyword evidence="7" id="KW-1185">Reference proteome</keyword>
<evidence type="ECO:0000259" key="5">
    <source>
        <dbReference type="Pfam" id="PF04357"/>
    </source>
</evidence>
<evidence type="ECO:0000256" key="2">
    <source>
        <dbReference type="ARBA" id="ARBA00022692"/>
    </source>
</evidence>
<dbReference type="PANTHER" id="PTHR36985:SF1">
    <property type="entry name" value="TRANSLOCATION AND ASSEMBLY MODULE SUBUNIT TAMB"/>
    <property type="match status" value="1"/>
</dbReference>
<dbReference type="Proteomes" id="UP000054773">
    <property type="component" value="Unassembled WGS sequence"/>
</dbReference>
<reference evidence="6 7" key="1">
    <citation type="submission" date="2015-11" db="EMBL/GenBank/DDBJ databases">
        <title>Genomic analysis of 38 Legionella species identifies large and diverse effector repertoires.</title>
        <authorList>
            <person name="Burstein D."/>
            <person name="Amaro F."/>
            <person name="Zusman T."/>
            <person name="Lifshitz Z."/>
            <person name="Cohen O."/>
            <person name="Gilbert J.A."/>
            <person name="Pupko T."/>
            <person name="Shuman H.A."/>
            <person name="Segal G."/>
        </authorList>
    </citation>
    <scope>NUCLEOTIDE SEQUENCE [LARGE SCALE GENOMIC DNA]</scope>
    <source>
        <strain evidence="6 7">SE-32A-C8</strain>
    </source>
</reference>
<dbReference type="InterPro" id="IPR007452">
    <property type="entry name" value="TamB_C"/>
</dbReference>
<name>A0A0W0TWJ7_LEGER</name>
<keyword evidence="3" id="KW-1133">Transmembrane helix</keyword>
<dbReference type="GO" id="GO:0009306">
    <property type="term" value="P:protein secretion"/>
    <property type="evidence" value="ECO:0007669"/>
    <property type="project" value="InterPro"/>
</dbReference>
<organism evidence="6 7">
    <name type="scientific">Legionella erythra</name>
    <dbReference type="NCBI Taxonomy" id="448"/>
    <lineage>
        <taxon>Bacteria</taxon>
        <taxon>Pseudomonadati</taxon>
        <taxon>Pseudomonadota</taxon>
        <taxon>Gammaproteobacteria</taxon>
        <taxon>Legionellales</taxon>
        <taxon>Legionellaceae</taxon>
        <taxon>Legionella</taxon>
    </lineage>
</organism>
<feature type="domain" description="Translocation and assembly module TamB C-terminal" evidence="5">
    <location>
        <begin position="610"/>
        <end position="978"/>
    </location>
</feature>
<dbReference type="OrthoDB" id="5555605at2"/>
<evidence type="ECO:0000256" key="4">
    <source>
        <dbReference type="ARBA" id="ARBA00023136"/>
    </source>
</evidence>
<dbReference type="GO" id="GO:0005886">
    <property type="term" value="C:plasma membrane"/>
    <property type="evidence" value="ECO:0007669"/>
    <property type="project" value="InterPro"/>
</dbReference>
<dbReference type="EMBL" id="LNYA01000001">
    <property type="protein sequence ID" value="KTD00021.1"/>
    <property type="molecule type" value="Genomic_DNA"/>
</dbReference>
<proteinExistence type="predicted"/>
<gene>
    <name evidence="6" type="ORF">Lery_0129</name>
</gene>
<accession>A0A0W0TWJ7</accession>
<dbReference type="STRING" id="448.Lery_0129"/>
<evidence type="ECO:0000313" key="7">
    <source>
        <dbReference type="Proteomes" id="UP000054773"/>
    </source>
</evidence>
<comment type="subcellular location">
    <subcellularLocation>
        <location evidence="1">Membrane</location>
        <topology evidence="1">Single-pass membrane protein</topology>
    </subcellularLocation>
</comment>
<dbReference type="Pfam" id="PF04357">
    <property type="entry name" value="TamB"/>
    <property type="match status" value="1"/>
</dbReference>
<dbReference type="AlphaFoldDB" id="A0A0W0TWJ7"/>
<dbReference type="PANTHER" id="PTHR36985">
    <property type="entry name" value="TRANSLOCATION AND ASSEMBLY MODULE SUBUNIT TAMB"/>
    <property type="match status" value="1"/>
</dbReference>
<dbReference type="GO" id="GO:0097347">
    <property type="term" value="C:TAM protein secretion complex"/>
    <property type="evidence" value="ECO:0007669"/>
    <property type="project" value="TreeGrafter"/>
</dbReference>
<keyword evidence="4" id="KW-0472">Membrane</keyword>
<evidence type="ECO:0000256" key="1">
    <source>
        <dbReference type="ARBA" id="ARBA00004167"/>
    </source>
</evidence>
<keyword evidence="2" id="KW-0812">Transmembrane</keyword>
<evidence type="ECO:0000256" key="3">
    <source>
        <dbReference type="ARBA" id="ARBA00022989"/>
    </source>
</evidence>
<dbReference type="PATRIC" id="fig|448.7.peg.134"/>
<protein>
    <submittedName>
        <fullName evidence="6">Periplasmic protein</fullName>
    </submittedName>
</protein>
<sequence>MMRFLKKLSKSILYSLLLAFVLLTSIVVFLSTTTPGLYLTVKLAHTFLPGQLHIHQASGHLSGALTIDQLTYENRGLLIQSQHVKIRFSLRQLLFHHRLLFKTLQAKEFLIQSKSATGTASATPVMPQLPILIVAKQARIDQLVIRSPAGDQVLKQVQLNSTLSDDNWQISRFDFHYEGHQWRLTAKVSPRFPYPLNARIELNPLKSDQGLTGSLGIKGNLTAYRWQGRFHGLSTIDLTGTLKNGQRLESQLQWQSLRWPLAGFSQPVSSTEGKLLIQGTLPDLDLQVDSQFTAPLPSHLSLKAHATRGERLDGTGVFTFPHHQVHFTVGIDTQRTPKMKGNLSAQSLPDSDADFLMQHINAEASFTGDTVKALAASGWLSAQYNAKPLKLTVNYQNQALKAQLRLANNQLNINGSPSSSWQATATIPNPAVLHPALSHLQSTVSLTAELNKGDSGHLTLKVGKGQYQDPALQPLMFKGGELTAALNAHELKANGRFMIDADKNAAFTFTLPQFKWGKVMAGQQMLDSALTININSLDFLKDINSALAEPAGQLKAHLQASGLLHRPILKGQLSLNHGRVALPQLGIQLNPIDLTMETHNQQWVINGALYSGNQPLHVKGQGQFAPHFTGALHFNGDHVQILNLDEYKMDLSPKLTFDFKPSSRTLTGDLLIPKASIKPHTFDSSASLSSDVVFSGQKQAEPNPFHIDSNVRLEMGEDVKIDIKGLKGYLEGSLQLRQLPSGPMRGTGELNVRDGKYHAYGQDLLIQQGQLIYTGSLIDNPDIKVRAIRQFNNASASFAGSNRLFDFNTANLQSYDFGNKTTVGIEVSGHLNRPKTQLFSIPSNLSQADILSMLLLGKPASQANKSGGQLLLAAISSMNLDSGSKGTQLLEQLKNTLGFDVNVENNTEYNRKTNETTDMTSFVVGKSLSNRLYLSYNMGFSQGSNNLLTLKYLLNKFFSIQVSASLSGSSGVDLLYTHQKDSE</sequence>
<evidence type="ECO:0000313" key="6">
    <source>
        <dbReference type="EMBL" id="KTD00021.1"/>
    </source>
</evidence>